<dbReference type="InterPro" id="IPR000305">
    <property type="entry name" value="GIY-YIG_endonuc"/>
</dbReference>
<sequence length="585" mass="67677">MTESLKQKVKQAPLNAGVYLFKNQKNRIIYIGKASNLKNRLKSYLDSPFMAQAADVDTIITNSDVEALTLEESLIKLHKPKYNVRLKDDKKFPYLKITIKEDFPRILFTRDLKEDGSLIFGPYTNAKALRRARDALCRIFKLVSCTKDLSKKYSRPCLEYYLGRCSAPCTQSITKSEYQHLVDKGIKFLRGNSDELEKAIDNQMWQHAKNENFEAAKILRDQLFAIRKISQRQQIVTKDNINRDVIGTARTRFHCVACLFRIRENRLFSREIYDLKIIPKNSDEEIASSFIRLIYTHLSFLPEQIVITSTPSDWDIQSRWFKEKGFDVQIVVKPRGAVKELLEWARKNAESEIATKVTKRRVPTPLIEIQERLHLDDPPRWIEGFDISNLGDKFAVGSSVAFKDGKPYKQYYRRYRIKRVTGQDDFAMIKEIVGRRLKDLKKRKRKPNLLLIDGGKGQLYSALRAINELDISIPTFALAKRSDQLYYPNGRVISIPQTAKGFNILKRLRDEAHRFAIGYHRKLRGKRLTKSAIDDIKGIGKLRKYEILKYFGSIGALKKASEQEIAKVPGIGLHIAKRIYEALHT</sequence>
<dbReference type="HAMAP" id="MF_00203">
    <property type="entry name" value="UvrC"/>
    <property type="match status" value="1"/>
</dbReference>
<dbReference type="STRING" id="1703779.AMJ83_03225"/>
<comment type="subcellular location">
    <subcellularLocation>
        <location evidence="6">Cytoplasm</location>
    </subcellularLocation>
</comment>
<dbReference type="NCBIfam" id="TIGR00194">
    <property type="entry name" value="uvrC"/>
    <property type="match status" value="1"/>
</dbReference>
<dbReference type="SUPFAM" id="SSF46600">
    <property type="entry name" value="C-terminal UvrC-binding domain of UvrB"/>
    <property type="match status" value="1"/>
</dbReference>
<evidence type="ECO:0000259" key="7">
    <source>
        <dbReference type="PROSITE" id="PS50151"/>
    </source>
</evidence>
<dbReference type="SUPFAM" id="SSF82771">
    <property type="entry name" value="GIY-YIG endonuclease"/>
    <property type="match status" value="1"/>
</dbReference>
<dbReference type="CDD" id="cd10434">
    <property type="entry name" value="GIY-YIG_UvrC_Cho"/>
    <property type="match status" value="1"/>
</dbReference>
<comment type="subunit">
    <text evidence="6">Interacts with UvrB in an incision complex.</text>
</comment>
<keyword evidence="3 6" id="KW-0228">DNA excision</keyword>
<dbReference type="Gene3D" id="1.10.150.20">
    <property type="entry name" value="5' to 3' exonuclease, C-terminal subdomain"/>
    <property type="match status" value="1"/>
</dbReference>
<dbReference type="GO" id="GO:0006289">
    <property type="term" value="P:nucleotide-excision repair"/>
    <property type="evidence" value="ECO:0007669"/>
    <property type="project" value="UniProtKB-UniRule"/>
</dbReference>
<keyword evidence="5 6" id="KW-0234">DNA repair</keyword>
<dbReference type="PANTHER" id="PTHR30562:SF1">
    <property type="entry name" value="UVRABC SYSTEM PROTEIN C"/>
    <property type="match status" value="1"/>
</dbReference>
<dbReference type="SUPFAM" id="SSF47781">
    <property type="entry name" value="RuvA domain 2-like"/>
    <property type="match status" value="1"/>
</dbReference>
<dbReference type="EMBL" id="LJUJ01000004">
    <property type="protein sequence ID" value="KPK64252.1"/>
    <property type="molecule type" value="Genomic_DNA"/>
</dbReference>
<name>A0A0S8FX67_UNCW3</name>
<dbReference type="InterPro" id="IPR047296">
    <property type="entry name" value="GIY-YIG_UvrC_Cho"/>
</dbReference>
<evidence type="ECO:0000313" key="11">
    <source>
        <dbReference type="Proteomes" id="UP000051373"/>
    </source>
</evidence>
<proteinExistence type="inferred from homology"/>
<dbReference type="InterPro" id="IPR004791">
    <property type="entry name" value="UvrC"/>
</dbReference>
<evidence type="ECO:0000259" key="9">
    <source>
        <dbReference type="PROSITE" id="PS50165"/>
    </source>
</evidence>
<comment type="function">
    <text evidence="6">The UvrABC repair system catalyzes the recognition and processing of DNA lesions. UvrC both incises the 5' and 3' sides of the lesion. The N-terminal half is responsible for the 3' incision and the C-terminal half is responsible for the 5' incision.</text>
</comment>
<dbReference type="GO" id="GO:0009380">
    <property type="term" value="C:excinuclease repair complex"/>
    <property type="evidence" value="ECO:0007669"/>
    <property type="project" value="InterPro"/>
</dbReference>
<evidence type="ECO:0000256" key="4">
    <source>
        <dbReference type="ARBA" id="ARBA00022881"/>
    </source>
</evidence>
<dbReference type="Pfam" id="PF22920">
    <property type="entry name" value="UvrC_RNaseH"/>
    <property type="match status" value="1"/>
</dbReference>
<dbReference type="Pfam" id="PF02151">
    <property type="entry name" value="UVR"/>
    <property type="match status" value="1"/>
</dbReference>
<dbReference type="Gene3D" id="3.40.1440.10">
    <property type="entry name" value="GIY-YIG endonuclease"/>
    <property type="match status" value="1"/>
</dbReference>
<keyword evidence="1 6" id="KW-0963">Cytoplasm</keyword>
<dbReference type="Proteomes" id="UP000051373">
    <property type="component" value="Unassembled WGS sequence"/>
</dbReference>
<accession>A0A0S8FX67</accession>
<feature type="domain" description="UVR" evidence="7">
    <location>
        <begin position="194"/>
        <end position="229"/>
    </location>
</feature>
<evidence type="ECO:0000256" key="3">
    <source>
        <dbReference type="ARBA" id="ARBA00022769"/>
    </source>
</evidence>
<gene>
    <name evidence="6" type="primary">uvrC</name>
    <name evidence="10" type="ORF">AMJ83_03225</name>
</gene>
<protein>
    <recommendedName>
        <fullName evidence="6">UvrABC system protein C</fullName>
        <shortName evidence="6">Protein UvrC</shortName>
    </recommendedName>
    <alternativeName>
        <fullName evidence="6">Excinuclease ABC subunit C</fullName>
    </alternativeName>
</protein>
<dbReference type="PATRIC" id="fig|1703779.3.peg.643"/>
<keyword evidence="4 6" id="KW-0267">Excision nuclease</keyword>
<comment type="similarity">
    <text evidence="6">Belongs to the UvrC family.</text>
</comment>
<organism evidence="10 11">
    <name type="scientific">candidate division WOR_3 bacterium SM23_42</name>
    <dbReference type="NCBI Taxonomy" id="1703779"/>
    <lineage>
        <taxon>Bacteria</taxon>
        <taxon>Bacteria division WOR-3</taxon>
    </lineage>
</organism>
<dbReference type="Gene3D" id="4.10.860.10">
    <property type="entry name" value="UVR domain"/>
    <property type="match status" value="1"/>
</dbReference>
<dbReference type="InterPro" id="IPR001162">
    <property type="entry name" value="UvrC_RNase_H_dom"/>
</dbReference>
<dbReference type="Gene3D" id="3.30.420.340">
    <property type="entry name" value="UvrC, RNAse H endonuclease domain"/>
    <property type="match status" value="1"/>
</dbReference>
<comment type="caution">
    <text evidence="10">The sequence shown here is derived from an EMBL/GenBank/DDBJ whole genome shotgun (WGS) entry which is preliminary data.</text>
</comment>
<evidence type="ECO:0000256" key="1">
    <source>
        <dbReference type="ARBA" id="ARBA00022490"/>
    </source>
</evidence>
<dbReference type="Pfam" id="PF08459">
    <property type="entry name" value="UvrC_RNaseH_dom"/>
    <property type="match status" value="1"/>
</dbReference>
<feature type="domain" description="UvrC family homology region profile" evidence="9">
    <location>
        <begin position="259"/>
        <end position="462"/>
    </location>
</feature>
<dbReference type="GO" id="GO:0009381">
    <property type="term" value="F:excinuclease ABC activity"/>
    <property type="evidence" value="ECO:0007669"/>
    <property type="project" value="UniProtKB-UniRule"/>
</dbReference>
<dbReference type="InterPro" id="IPR050066">
    <property type="entry name" value="UvrABC_protein_C"/>
</dbReference>
<dbReference type="SMART" id="SM00465">
    <property type="entry name" value="GIYc"/>
    <property type="match status" value="1"/>
</dbReference>
<evidence type="ECO:0000256" key="6">
    <source>
        <dbReference type="HAMAP-Rule" id="MF_00203"/>
    </source>
</evidence>
<evidence type="ECO:0000256" key="2">
    <source>
        <dbReference type="ARBA" id="ARBA00022763"/>
    </source>
</evidence>
<dbReference type="InterPro" id="IPR036876">
    <property type="entry name" value="UVR_dom_sf"/>
</dbReference>
<dbReference type="PROSITE" id="PS50165">
    <property type="entry name" value="UVRC"/>
    <property type="match status" value="1"/>
</dbReference>
<dbReference type="PROSITE" id="PS50164">
    <property type="entry name" value="GIY_YIG"/>
    <property type="match status" value="1"/>
</dbReference>
<evidence type="ECO:0000259" key="8">
    <source>
        <dbReference type="PROSITE" id="PS50164"/>
    </source>
</evidence>
<reference evidence="10 11" key="1">
    <citation type="journal article" date="2015" name="Microbiome">
        <title>Genomic resolution of linkages in carbon, nitrogen, and sulfur cycling among widespread estuary sediment bacteria.</title>
        <authorList>
            <person name="Baker B.J."/>
            <person name="Lazar C.S."/>
            <person name="Teske A.P."/>
            <person name="Dick G.J."/>
        </authorList>
    </citation>
    <scope>NUCLEOTIDE SEQUENCE [LARGE SCALE GENOMIC DNA]</scope>
    <source>
        <strain evidence="10">SM23_42</strain>
    </source>
</reference>
<dbReference type="FunFam" id="3.40.1440.10:FF:000001">
    <property type="entry name" value="UvrABC system protein C"/>
    <property type="match status" value="1"/>
</dbReference>
<dbReference type="InterPro" id="IPR001943">
    <property type="entry name" value="UVR_dom"/>
</dbReference>
<keyword evidence="6" id="KW-0742">SOS response</keyword>
<dbReference type="AlphaFoldDB" id="A0A0S8FX67"/>
<dbReference type="Pfam" id="PF14520">
    <property type="entry name" value="HHH_5"/>
    <property type="match status" value="1"/>
</dbReference>
<dbReference type="Pfam" id="PF01541">
    <property type="entry name" value="GIY-YIG"/>
    <property type="match status" value="1"/>
</dbReference>
<dbReference type="PROSITE" id="PS50151">
    <property type="entry name" value="UVR"/>
    <property type="match status" value="1"/>
</dbReference>
<dbReference type="InterPro" id="IPR035901">
    <property type="entry name" value="GIY-YIG_endonuc_sf"/>
</dbReference>
<dbReference type="InterPro" id="IPR038476">
    <property type="entry name" value="UvrC_RNase_H_dom_sf"/>
</dbReference>
<dbReference type="GO" id="GO:0003677">
    <property type="term" value="F:DNA binding"/>
    <property type="evidence" value="ECO:0007669"/>
    <property type="project" value="UniProtKB-UniRule"/>
</dbReference>
<dbReference type="GO" id="GO:0005737">
    <property type="term" value="C:cytoplasm"/>
    <property type="evidence" value="ECO:0007669"/>
    <property type="project" value="UniProtKB-SubCell"/>
</dbReference>
<keyword evidence="2 6" id="KW-0227">DNA damage</keyword>
<evidence type="ECO:0000256" key="5">
    <source>
        <dbReference type="ARBA" id="ARBA00023204"/>
    </source>
</evidence>
<dbReference type="InterPro" id="IPR010994">
    <property type="entry name" value="RuvA_2-like"/>
</dbReference>
<evidence type="ECO:0000313" key="10">
    <source>
        <dbReference type="EMBL" id="KPK64252.1"/>
    </source>
</evidence>
<dbReference type="GO" id="GO:0009432">
    <property type="term" value="P:SOS response"/>
    <property type="evidence" value="ECO:0007669"/>
    <property type="project" value="UniProtKB-UniRule"/>
</dbReference>
<feature type="domain" description="GIY-YIG" evidence="8">
    <location>
        <begin position="14"/>
        <end position="84"/>
    </location>
</feature>
<dbReference type="PANTHER" id="PTHR30562">
    <property type="entry name" value="UVRC/OXIDOREDUCTASE"/>
    <property type="match status" value="1"/>
</dbReference>